<dbReference type="SMART" id="SM00343">
    <property type="entry name" value="ZnF_C2HC"/>
    <property type="match status" value="3"/>
</dbReference>
<feature type="compositionally biased region" description="Low complexity" evidence="1">
    <location>
        <begin position="567"/>
        <end position="621"/>
    </location>
</feature>
<feature type="compositionally biased region" description="Polar residues" evidence="1">
    <location>
        <begin position="246"/>
        <end position="255"/>
    </location>
</feature>
<evidence type="ECO:0000313" key="3">
    <source>
        <dbReference type="Proteomes" id="UP000005239"/>
    </source>
</evidence>
<dbReference type="GO" id="GO:0003676">
    <property type="term" value="F:nucleic acid binding"/>
    <property type="evidence" value="ECO:0007669"/>
    <property type="project" value="InterPro"/>
</dbReference>
<gene>
    <name evidence="2" type="primary">WBGene00282713</name>
</gene>
<dbReference type="GO" id="GO:0006508">
    <property type="term" value="P:proteolysis"/>
    <property type="evidence" value="ECO:0007669"/>
    <property type="project" value="InterPro"/>
</dbReference>
<proteinExistence type="predicted"/>
<dbReference type="GO" id="GO:0004190">
    <property type="term" value="F:aspartic-type endopeptidase activity"/>
    <property type="evidence" value="ECO:0007669"/>
    <property type="project" value="InterPro"/>
</dbReference>
<feature type="compositionally biased region" description="Low complexity" evidence="1">
    <location>
        <begin position="263"/>
        <end position="274"/>
    </location>
</feature>
<feature type="compositionally biased region" description="Basic residues" evidence="1">
    <location>
        <begin position="303"/>
        <end position="312"/>
    </location>
</feature>
<sequence>MNIDHTVSHTVVEARVTRGMEATLDRDEGIEGFEYQMRSVVEGKDALGYKLADPAVKTKRDIKRIVDQYGEELKGKMTRVSEKYHALVETNNGLVEKEIEWNSVMEYVNARDMGDFKIRYDEIMTALIDRNAFVAQLRKHWNVEDENELFQMPMNMPEIGLMRRRMESAETKLRDATAEATNTIRILKERISGMEIREEAENKDDTLQFSNQLFSLEKRTQKSERELQKNHSKNIMEGLNKDKNSIGKSNSGTSISDDESDTVSDSKSSSSSSEGGKKGRKRKKKKKKEDRVGKGNSYETSKERRKRERNKRRLIDKLPLPDKYNGNKEGWATFSEGFKTRYAEEDDTLVRMILKETLRGEAQKEYRSIPKDIEKEGWRKCMKWLKERLFGGTRYTKVDYDRKLRKQILGNRRVADVCEEFTHWIDKIYEGGSSKLDEVREEAKKRQLIVLFERTDQYRELLKMIDQNIPYEEMRQHLERNEYAKKIEGSCHNCGMNNHRTIECRRGRDYSTRRCLKCNKMGHISSMCNELAPQMMRNQRNPVQSTGHHQINEQPSIARDGSGNRVGYRGSSYNGGYNRGSPSNGGYDRGGSSTRGSRGEGSNQKQWPRNGSNNGPPNQNGTFNQSPRANVIMVEEIDDNDGGQVMDENCEKSLFVKLIIPESCTIGGVERKVILDTGSEISLIDMETWQAMGDVPIQRKMIRGITGAQGKEIPVMGTCVAHTKMRNGKMAKVGYHVSTTNIPNPLIGGPALEALGYKLMTMDSESVAENQNNEVEHVSPTSNAVALRRTEIEPGEFALVLATGMGDSNAKMLEACRDDVIEGIVEGERTIRIPIWNGTGETKVINKHESLGAWKSIEYDARNKHTKKGSDKKVNNVFEEGGLINIATLNGIFIGDTYPYPLCGGSSFIYNWRNHSHVVKSMMGKESFDWEMFRPVKKRISNSGAEKQLGKNPRMVQDQKCWTCYQEGHKSTDCPSTM</sequence>
<evidence type="ECO:0000313" key="2">
    <source>
        <dbReference type="EnsemblMetazoa" id="PPA44344.1"/>
    </source>
</evidence>
<dbReference type="PROSITE" id="PS50175">
    <property type="entry name" value="ASP_PROT_RETROV"/>
    <property type="match status" value="1"/>
</dbReference>
<dbReference type="SUPFAM" id="SSF57756">
    <property type="entry name" value="Retrovirus zinc finger-like domains"/>
    <property type="match status" value="2"/>
</dbReference>
<evidence type="ECO:0000256" key="1">
    <source>
        <dbReference type="SAM" id="MobiDB-lite"/>
    </source>
</evidence>
<dbReference type="InterPro" id="IPR001878">
    <property type="entry name" value="Znf_CCHC"/>
</dbReference>
<reference evidence="2" key="2">
    <citation type="submission" date="2022-06" db="UniProtKB">
        <authorList>
            <consortium name="EnsemblMetazoa"/>
        </authorList>
    </citation>
    <scope>IDENTIFICATION</scope>
    <source>
        <strain evidence="2">PS312</strain>
    </source>
</reference>
<accession>A0A8R1V4Q8</accession>
<dbReference type="Gene3D" id="4.10.60.10">
    <property type="entry name" value="Zinc finger, CCHC-type"/>
    <property type="match status" value="1"/>
</dbReference>
<dbReference type="Gene3D" id="2.40.70.10">
    <property type="entry name" value="Acid Proteases"/>
    <property type="match status" value="1"/>
</dbReference>
<dbReference type="AlphaFoldDB" id="A0A2A6BQC8"/>
<dbReference type="GO" id="GO:0019899">
    <property type="term" value="F:enzyme binding"/>
    <property type="evidence" value="ECO:0007669"/>
    <property type="project" value="UniProtKB-ARBA"/>
</dbReference>
<feature type="compositionally biased region" description="Polar residues" evidence="1">
    <location>
        <begin position="541"/>
        <end position="555"/>
    </location>
</feature>
<dbReference type="PROSITE" id="PS50158">
    <property type="entry name" value="ZF_CCHC"/>
    <property type="match status" value="1"/>
</dbReference>
<reference evidence="3" key="1">
    <citation type="journal article" date="2008" name="Nat. Genet.">
        <title>The Pristionchus pacificus genome provides a unique perspective on nematode lifestyle and parasitism.</title>
        <authorList>
            <person name="Dieterich C."/>
            <person name="Clifton S.W."/>
            <person name="Schuster L.N."/>
            <person name="Chinwalla A."/>
            <person name="Delehaunty K."/>
            <person name="Dinkelacker I."/>
            <person name="Fulton L."/>
            <person name="Fulton R."/>
            <person name="Godfrey J."/>
            <person name="Minx P."/>
            <person name="Mitreva M."/>
            <person name="Roeseler W."/>
            <person name="Tian H."/>
            <person name="Witte H."/>
            <person name="Yang S.P."/>
            <person name="Wilson R.K."/>
            <person name="Sommer R.J."/>
        </authorList>
    </citation>
    <scope>NUCLEOTIDE SEQUENCE [LARGE SCALE GENOMIC DNA]</scope>
    <source>
        <strain evidence="3">PS312</strain>
    </source>
</reference>
<dbReference type="EnsemblMetazoa" id="PPA44344.1">
    <property type="protein sequence ID" value="PPA44344.1"/>
    <property type="gene ID" value="WBGene00282713"/>
</dbReference>
<feature type="region of interest" description="Disordered" evidence="1">
    <location>
        <begin position="541"/>
        <end position="625"/>
    </location>
</feature>
<dbReference type="PROSITE" id="PS00141">
    <property type="entry name" value="ASP_PROTEASE"/>
    <property type="match status" value="1"/>
</dbReference>
<keyword evidence="3" id="KW-1185">Reference proteome</keyword>
<feature type="compositionally biased region" description="Basic residues" evidence="1">
    <location>
        <begin position="278"/>
        <end position="288"/>
    </location>
</feature>
<dbReference type="InterPro" id="IPR021109">
    <property type="entry name" value="Peptidase_aspartic_dom_sf"/>
</dbReference>
<dbReference type="InterPro" id="IPR001969">
    <property type="entry name" value="Aspartic_peptidase_AS"/>
</dbReference>
<dbReference type="CDD" id="cd00303">
    <property type="entry name" value="retropepsin_like"/>
    <property type="match status" value="1"/>
</dbReference>
<dbReference type="Proteomes" id="UP000005239">
    <property type="component" value="Unassembled WGS sequence"/>
</dbReference>
<organism evidence="2 3">
    <name type="scientific">Pristionchus pacificus</name>
    <name type="common">Parasitic nematode worm</name>
    <dbReference type="NCBI Taxonomy" id="54126"/>
    <lineage>
        <taxon>Eukaryota</taxon>
        <taxon>Metazoa</taxon>
        <taxon>Ecdysozoa</taxon>
        <taxon>Nematoda</taxon>
        <taxon>Chromadorea</taxon>
        <taxon>Rhabditida</taxon>
        <taxon>Rhabditina</taxon>
        <taxon>Diplogasteromorpha</taxon>
        <taxon>Diplogasteroidea</taxon>
        <taxon>Neodiplogasteridae</taxon>
        <taxon>Pristionchus</taxon>
    </lineage>
</organism>
<dbReference type="GO" id="GO:0008270">
    <property type="term" value="F:zinc ion binding"/>
    <property type="evidence" value="ECO:0007669"/>
    <property type="project" value="InterPro"/>
</dbReference>
<feature type="region of interest" description="Disordered" evidence="1">
    <location>
        <begin position="219"/>
        <end position="321"/>
    </location>
</feature>
<accession>A0A2A6BQC8</accession>
<dbReference type="InterPro" id="IPR001995">
    <property type="entry name" value="Peptidase_A2_cat"/>
</dbReference>
<dbReference type="InterPro" id="IPR036875">
    <property type="entry name" value="Znf_CCHC_sf"/>
</dbReference>
<protein>
    <submittedName>
        <fullName evidence="2">Uncharacterized protein</fullName>
    </submittedName>
</protein>
<feature type="compositionally biased region" description="Basic and acidic residues" evidence="1">
    <location>
        <begin position="219"/>
        <end position="229"/>
    </location>
</feature>
<name>A0A2A6BQC8_PRIPA</name>
<dbReference type="SUPFAM" id="SSF50630">
    <property type="entry name" value="Acid proteases"/>
    <property type="match status" value="1"/>
</dbReference>